<proteinExistence type="predicted"/>
<feature type="non-terminal residue" evidence="2">
    <location>
        <position position="83"/>
    </location>
</feature>
<dbReference type="EMBL" id="BARS01036047">
    <property type="protein sequence ID" value="GAG25414.1"/>
    <property type="molecule type" value="Genomic_DNA"/>
</dbReference>
<gene>
    <name evidence="2" type="ORF">S01H1_55453</name>
</gene>
<comment type="caution">
    <text evidence="2">The sequence shown here is derived from an EMBL/GenBank/DDBJ whole genome shotgun (WGS) entry which is preliminary data.</text>
</comment>
<organism evidence="2">
    <name type="scientific">marine sediment metagenome</name>
    <dbReference type="NCBI Taxonomy" id="412755"/>
    <lineage>
        <taxon>unclassified sequences</taxon>
        <taxon>metagenomes</taxon>
        <taxon>ecological metagenomes</taxon>
    </lineage>
</organism>
<evidence type="ECO:0000259" key="1">
    <source>
        <dbReference type="Pfam" id="PF01837"/>
    </source>
</evidence>
<accession>X0W3M4</accession>
<dbReference type="Pfam" id="PF01837">
    <property type="entry name" value="HcyBio"/>
    <property type="match status" value="1"/>
</dbReference>
<dbReference type="InterPro" id="IPR002708">
    <property type="entry name" value="HcyBio"/>
</dbReference>
<reference evidence="2" key="1">
    <citation type="journal article" date="2014" name="Front. Microbiol.">
        <title>High frequency of phylogenetically diverse reductive dehalogenase-homologous genes in deep subseafloor sedimentary metagenomes.</title>
        <authorList>
            <person name="Kawai M."/>
            <person name="Futagami T."/>
            <person name="Toyoda A."/>
            <person name="Takaki Y."/>
            <person name="Nishi S."/>
            <person name="Hori S."/>
            <person name="Arai W."/>
            <person name="Tsubouchi T."/>
            <person name="Morono Y."/>
            <person name="Uchiyama I."/>
            <person name="Ito T."/>
            <person name="Fujiyama A."/>
            <person name="Inagaki F."/>
            <person name="Takami H."/>
        </authorList>
    </citation>
    <scope>NUCLEOTIDE SEQUENCE</scope>
    <source>
        <strain evidence="2">Expedition CK06-06</strain>
    </source>
</reference>
<dbReference type="AlphaFoldDB" id="X0W3M4"/>
<sequence>MSKTYEEINQKIKNKEAVVLTAEEAIELVESKGITQAAKEVDVVTTATFGPMCSSGAFLNFGHSNPKIKVSKAYLNGVNAYAG</sequence>
<name>X0W3M4_9ZZZZ</name>
<evidence type="ECO:0000313" key="2">
    <source>
        <dbReference type="EMBL" id="GAG25414.1"/>
    </source>
</evidence>
<protein>
    <recommendedName>
        <fullName evidence="1">Homocysteine biosynthesis enzyme sulfur-incorporation domain-containing protein</fullName>
    </recommendedName>
</protein>
<feature type="domain" description="Homocysteine biosynthesis enzyme sulfur-incorporation" evidence="1">
    <location>
        <begin position="17"/>
        <end position="83"/>
    </location>
</feature>